<gene>
    <name evidence="2" type="ORF">IAC18_04155</name>
</gene>
<feature type="transmembrane region" description="Helical" evidence="1">
    <location>
        <begin position="12"/>
        <end position="30"/>
    </location>
</feature>
<evidence type="ECO:0000313" key="3">
    <source>
        <dbReference type="Proteomes" id="UP000824001"/>
    </source>
</evidence>
<dbReference type="EMBL" id="DVJK01000114">
    <property type="protein sequence ID" value="HIS66739.1"/>
    <property type="molecule type" value="Genomic_DNA"/>
</dbReference>
<protein>
    <submittedName>
        <fullName evidence="2">Uncharacterized protein</fullName>
    </submittedName>
</protein>
<reference evidence="2" key="1">
    <citation type="submission" date="2020-10" db="EMBL/GenBank/DDBJ databases">
        <authorList>
            <person name="Gilroy R."/>
        </authorList>
    </citation>
    <scope>NUCLEOTIDE SEQUENCE</scope>
    <source>
        <strain evidence="2">ChiHjej10B9-9673</strain>
    </source>
</reference>
<keyword evidence="1" id="KW-0472">Membrane</keyword>
<evidence type="ECO:0000313" key="2">
    <source>
        <dbReference type="EMBL" id="HIS66739.1"/>
    </source>
</evidence>
<dbReference type="Proteomes" id="UP000824001">
    <property type="component" value="Unassembled WGS sequence"/>
</dbReference>
<accession>A0A9D1FDF2</accession>
<dbReference type="AlphaFoldDB" id="A0A9D1FDF2"/>
<name>A0A9D1FDF2_9FIRM</name>
<organism evidence="2 3">
    <name type="scientific">Candidatus Scatomorpha merdipullorum</name>
    <dbReference type="NCBI Taxonomy" id="2840927"/>
    <lineage>
        <taxon>Bacteria</taxon>
        <taxon>Bacillati</taxon>
        <taxon>Bacillota</taxon>
        <taxon>Clostridia</taxon>
        <taxon>Eubacteriales</taxon>
        <taxon>Candidatus Scatomorpha</taxon>
    </lineage>
</organism>
<reference evidence="2" key="2">
    <citation type="journal article" date="2021" name="PeerJ">
        <title>Extensive microbial diversity within the chicken gut microbiome revealed by metagenomics and culture.</title>
        <authorList>
            <person name="Gilroy R."/>
            <person name="Ravi A."/>
            <person name="Getino M."/>
            <person name="Pursley I."/>
            <person name="Horton D.L."/>
            <person name="Alikhan N.F."/>
            <person name="Baker D."/>
            <person name="Gharbi K."/>
            <person name="Hall N."/>
            <person name="Watson M."/>
            <person name="Adriaenssens E.M."/>
            <person name="Foster-Nyarko E."/>
            <person name="Jarju S."/>
            <person name="Secka A."/>
            <person name="Antonio M."/>
            <person name="Oren A."/>
            <person name="Chaudhuri R.R."/>
            <person name="La Ragione R."/>
            <person name="Hildebrand F."/>
            <person name="Pallen M.J."/>
        </authorList>
    </citation>
    <scope>NUCLEOTIDE SEQUENCE</scope>
    <source>
        <strain evidence="2">ChiHjej10B9-9673</strain>
    </source>
</reference>
<sequence length="83" mass="9504">MRKNIPPRAAALVCWIMSLFAFLLGFIGLINHEMTTFYIALVLIIVFMILLPKIFWRCPHCGASLPASGMMRIRFCPYCNKPL</sequence>
<comment type="caution">
    <text evidence="2">The sequence shown here is derived from an EMBL/GenBank/DDBJ whole genome shotgun (WGS) entry which is preliminary data.</text>
</comment>
<keyword evidence="1" id="KW-1133">Transmembrane helix</keyword>
<feature type="transmembrane region" description="Helical" evidence="1">
    <location>
        <begin position="36"/>
        <end position="56"/>
    </location>
</feature>
<keyword evidence="1" id="KW-0812">Transmembrane</keyword>
<proteinExistence type="predicted"/>
<evidence type="ECO:0000256" key="1">
    <source>
        <dbReference type="SAM" id="Phobius"/>
    </source>
</evidence>